<proteinExistence type="predicted"/>
<dbReference type="PANTHER" id="PTHR22572">
    <property type="entry name" value="SUGAR-1-PHOSPHATE GUANYL TRANSFERASE"/>
    <property type="match status" value="1"/>
</dbReference>
<dbReference type="AlphaFoldDB" id="K1RT37"/>
<gene>
    <name evidence="2" type="ORF">OBE_13438</name>
</gene>
<dbReference type="InterPro" id="IPR029044">
    <property type="entry name" value="Nucleotide-diphossugar_trans"/>
</dbReference>
<dbReference type="Gene3D" id="3.90.550.10">
    <property type="entry name" value="Spore Coat Polysaccharide Biosynthesis Protein SpsA, Chain A"/>
    <property type="match status" value="1"/>
</dbReference>
<organism evidence="2">
    <name type="scientific">human gut metagenome</name>
    <dbReference type="NCBI Taxonomy" id="408170"/>
    <lineage>
        <taxon>unclassified sequences</taxon>
        <taxon>metagenomes</taxon>
        <taxon>organismal metagenomes</taxon>
    </lineage>
</organism>
<dbReference type="GO" id="GO:0016740">
    <property type="term" value="F:transferase activity"/>
    <property type="evidence" value="ECO:0007669"/>
    <property type="project" value="UniProtKB-KW"/>
</dbReference>
<dbReference type="InterPro" id="IPR005835">
    <property type="entry name" value="NTP_transferase_dom"/>
</dbReference>
<dbReference type="SUPFAM" id="SSF53448">
    <property type="entry name" value="Nucleotide-diphospho-sugar transferases"/>
    <property type="match status" value="1"/>
</dbReference>
<dbReference type="EMBL" id="AJWZ01009278">
    <property type="protein sequence ID" value="EKC51757.1"/>
    <property type="molecule type" value="Genomic_DNA"/>
</dbReference>
<dbReference type="EC" id="2.-.-.-" evidence="2"/>
<comment type="caution">
    <text evidence="2">The sequence shown here is derived from an EMBL/GenBank/DDBJ whole genome shotgun (WGS) entry which is preliminary data.</text>
</comment>
<protein>
    <submittedName>
        <fullName evidence="2">Nucleotidyl transferase</fullName>
        <ecNumber evidence="2">2.-.-.-</ecNumber>
    </submittedName>
</protein>
<reference evidence="2" key="1">
    <citation type="journal article" date="2013" name="Environ. Microbiol.">
        <title>Microbiota from the distal guts of lean and obese adolescents exhibit partial functional redundancy besides clear differences in community structure.</title>
        <authorList>
            <person name="Ferrer M."/>
            <person name="Ruiz A."/>
            <person name="Lanza F."/>
            <person name="Haange S.B."/>
            <person name="Oberbach A."/>
            <person name="Till H."/>
            <person name="Bargiela R."/>
            <person name="Campoy C."/>
            <person name="Segura M.T."/>
            <person name="Richter M."/>
            <person name="von Bergen M."/>
            <person name="Seifert J."/>
            <person name="Suarez A."/>
        </authorList>
    </citation>
    <scope>NUCLEOTIDE SEQUENCE</scope>
</reference>
<dbReference type="InterPro" id="IPR046342">
    <property type="entry name" value="CBS_dom_sf"/>
</dbReference>
<evidence type="ECO:0000259" key="1">
    <source>
        <dbReference type="Pfam" id="PF00483"/>
    </source>
</evidence>
<name>K1RT37_9ZZZZ</name>
<dbReference type="SUPFAM" id="SSF54631">
    <property type="entry name" value="CBS-domain pair"/>
    <property type="match status" value="1"/>
</dbReference>
<accession>K1RT37</accession>
<dbReference type="InterPro" id="IPR050486">
    <property type="entry name" value="Mannose-1P_guanyltransferase"/>
</dbReference>
<keyword evidence="2" id="KW-0808">Transferase</keyword>
<sequence length="186" mass="20706">MLDTMKKLDETGQRILFIAPEGKLKAVVTDGDIRKCILRGGALSAPLTQAANYHPHSLPVAERGRARAELQRLGIDALPILDKHGVITDIVFAGGVDVDNRKKVDIPVVMMAGGLGTRLYPYTKILPKPLIPVGEQPIAELIFSRFRDFGCRHMTMIVNYKRGMIKSYFADLEKDYTVDFMTKMCS</sequence>
<dbReference type="Pfam" id="PF00483">
    <property type="entry name" value="NTP_transferase"/>
    <property type="match status" value="1"/>
</dbReference>
<evidence type="ECO:0000313" key="2">
    <source>
        <dbReference type="EMBL" id="EKC51757.1"/>
    </source>
</evidence>
<feature type="domain" description="Nucleotidyl transferase" evidence="1">
    <location>
        <begin position="109"/>
        <end position="173"/>
    </location>
</feature>
<feature type="non-terminal residue" evidence="2">
    <location>
        <position position="186"/>
    </location>
</feature>